<dbReference type="NCBIfam" id="NF037995">
    <property type="entry name" value="TRAP_S1"/>
    <property type="match status" value="1"/>
</dbReference>
<dbReference type="PANTHER" id="PTHR33376">
    <property type="match status" value="1"/>
</dbReference>
<keyword evidence="3" id="KW-0732">Signal</keyword>
<proteinExistence type="inferred from homology"/>
<dbReference type="Pfam" id="PF03480">
    <property type="entry name" value="DctP"/>
    <property type="match status" value="1"/>
</dbReference>
<protein>
    <submittedName>
        <fullName evidence="4">TRAP transporter substrate-binding protein</fullName>
    </submittedName>
</protein>
<dbReference type="InterPro" id="IPR018389">
    <property type="entry name" value="DctP_fam"/>
</dbReference>
<dbReference type="PROSITE" id="PS51318">
    <property type="entry name" value="TAT"/>
    <property type="match status" value="1"/>
</dbReference>
<dbReference type="PIRSF" id="PIRSF006470">
    <property type="entry name" value="DctB"/>
    <property type="match status" value="1"/>
</dbReference>
<keyword evidence="2" id="KW-0813">Transport</keyword>
<evidence type="ECO:0000256" key="3">
    <source>
        <dbReference type="ARBA" id="ARBA00022729"/>
    </source>
</evidence>
<keyword evidence="5" id="KW-1185">Reference proteome</keyword>
<accession>A0A7C9PIK3</accession>
<dbReference type="PANTHER" id="PTHR33376:SF7">
    <property type="entry name" value="C4-DICARBOXYLATE-BINDING PROTEIN DCTB"/>
    <property type="match status" value="1"/>
</dbReference>
<evidence type="ECO:0000313" key="4">
    <source>
        <dbReference type="EMBL" id="NDY92915.1"/>
    </source>
</evidence>
<gene>
    <name evidence="4" type="ORF">G3A44_17110</name>
</gene>
<comment type="similarity">
    <text evidence="1">Belongs to the bacterial solute-binding protein 7 family.</text>
</comment>
<dbReference type="RefSeq" id="WP_163458966.1">
    <property type="nucleotide sequence ID" value="NZ_JAAGOH010000024.1"/>
</dbReference>
<organism evidence="4 5">
    <name type="scientific">Ideonella livida</name>
    <dbReference type="NCBI Taxonomy" id="2707176"/>
    <lineage>
        <taxon>Bacteria</taxon>
        <taxon>Pseudomonadati</taxon>
        <taxon>Pseudomonadota</taxon>
        <taxon>Betaproteobacteria</taxon>
        <taxon>Burkholderiales</taxon>
        <taxon>Sphaerotilaceae</taxon>
        <taxon>Ideonella</taxon>
    </lineage>
</organism>
<dbReference type="GO" id="GO:0055085">
    <property type="term" value="P:transmembrane transport"/>
    <property type="evidence" value="ECO:0007669"/>
    <property type="project" value="InterPro"/>
</dbReference>
<evidence type="ECO:0000313" key="5">
    <source>
        <dbReference type="Proteomes" id="UP000484255"/>
    </source>
</evidence>
<dbReference type="InterPro" id="IPR004682">
    <property type="entry name" value="TRAP_DctP"/>
</dbReference>
<comment type="caution">
    <text evidence="4">The sequence shown here is derived from an EMBL/GenBank/DDBJ whole genome shotgun (WGS) entry which is preliminary data.</text>
</comment>
<evidence type="ECO:0000256" key="1">
    <source>
        <dbReference type="ARBA" id="ARBA00009023"/>
    </source>
</evidence>
<reference evidence="4 5" key="1">
    <citation type="submission" date="2020-02" db="EMBL/GenBank/DDBJ databases">
        <title>Ideonella bacterium strain TBM-1.</title>
        <authorList>
            <person name="Chen W.-M."/>
        </authorList>
    </citation>
    <scope>NUCLEOTIDE SEQUENCE [LARGE SCALE GENOMIC DNA]</scope>
    <source>
        <strain evidence="4 5">TBM-1</strain>
    </source>
</reference>
<dbReference type="SUPFAM" id="SSF53850">
    <property type="entry name" value="Periplasmic binding protein-like II"/>
    <property type="match status" value="1"/>
</dbReference>
<dbReference type="InterPro" id="IPR006311">
    <property type="entry name" value="TAT_signal"/>
</dbReference>
<sequence>MTLTSLPRAAQPTTARRRRLLAAGLGALLPAAAGLALPARAAPALTLTLAHGAAKENPRHQAAERFAELVTKGSGGRLQVTVSPANQSGDDTAVLEAVREGRIDITANSQGPVAKHVPEYAALGLPYLFESQYQVWRVLSGPVGKELGRLSAAQGLVVLGLWDNGFRHMSNSKLPIQSPADLKGLRMRIPSDPTTEALMKALGAAPQTVKFSELPAALKAGQVDGQENPLINIYSARLYEVQTYLSLTNHKYETTPLLISGRTWERLSPADRQVLQEAAAEATRYQRDLMLKGEERMFQRLRAAGMKLNYVKPDPFVAATLPVRQAWQEGPTGAFTRQLAEAAEAARKPGL</sequence>
<dbReference type="InterPro" id="IPR038404">
    <property type="entry name" value="TRAP_DctP_sf"/>
</dbReference>
<dbReference type="EMBL" id="JAAGOH010000024">
    <property type="protein sequence ID" value="NDY92915.1"/>
    <property type="molecule type" value="Genomic_DNA"/>
</dbReference>
<dbReference type="AlphaFoldDB" id="A0A7C9PIK3"/>
<dbReference type="Gene3D" id="3.40.190.170">
    <property type="entry name" value="Bacterial extracellular solute-binding protein, family 7"/>
    <property type="match status" value="1"/>
</dbReference>
<dbReference type="GO" id="GO:0030288">
    <property type="term" value="C:outer membrane-bounded periplasmic space"/>
    <property type="evidence" value="ECO:0007669"/>
    <property type="project" value="InterPro"/>
</dbReference>
<name>A0A7C9PIK3_9BURK</name>
<dbReference type="Proteomes" id="UP000484255">
    <property type="component" value="Unassembled WGS sequence"/>
</dbReference>
<dbReference type="CDD" id="cd13603">
    <property type="entry name" value="PBP2_TRAP_Siap_TeaA_like"/>
    <property type="match status" value="1"/>
</dbReference>
<evidence type="ECO:0000256" key="2">
    <source>
        <dbReference type="ARBA" id="ARBA00022448"/>
    </source>
</evidence>
<dbReference type="NCBIfam" id="TIGR00787">
    <property type="entry name" value="dctP"/>
    <property type="match status" value="1"/>
</dbReference>